<accession>A0A1Y0HU77</accession>
<feature type="transmembrane region" description="Helical" evidence="1">
    <location>
        <begin position="156"/>
        <end position="176"/>
    </location>
</feature>
<reference evidence="2 3" key="1">
    <citation type="submission" date="2017-05" db="EMBL/GenBank/DDBJ databases">
        <authorList>
            <person name="Song R."/>
            <person name="Chenine A.L."/>
            <person name="Ruprecht R.M."/>
        </authorList>
    </citation>
    <scope>NUCLEOTIDE SEQUENCE [LARGE SCALE GENOMIC DNA]</scope>
    <source>
        <strain evidence="2 3">PSBB019</strain>
    </source>
</reference>
<feature type="transmembrane region" description="Helical" evidence="1">
    <location>
        <begin position="127"/>
        <end position="149"/>
    </location>
</feature>
<dbReference type="OrthoDB" id="5150238at2"/>
<feature type="transmembrane region" description="Helical" evidence="1">
    <location>
        <begin position="312"/>
        <end position="330"/>
    </location>
</feature>
<keyword evidence="1" id="KW-1133">Transmembrane helix</keyword>
<keyword evidence="1" id="KW-0472">Membrane</keyword>
<gene>
    <name evidence="2" type="ORF">CBR64_09770</name>
</gene>
<dbReference type="Proteomes" id="UP000196228">
    <property type="component" value="Chromosome"/>
</dbReference>
<sequence>MTAADAPASVADPLVPPVLVRDYRRLLRLFPYTYRRAHEAEMLGHLLDGARPGQSRPTRAERADLLLAATREWLLAPLGSTPRQRRAATGLLFVLLPVVLVVMAARVLAFAAAIVRAMLGPDGHAPLVATVPTALMWALWVVAVALALVGARRVGLVVAVLAAGAGVAALVVSVAAGSAYAAYLDAPWVVGLVAYAGVLAARRTCWVGAEPVALRAATVGAMALVLGALVAAAFSDAAHLGVPWWSGVALSSWTLPALAAPVVLLLGAALLWRRTRQAVPVLGGLALAMLLSRSSFFWSGTVSLQTADLGNVLALLGLTTAVTLVLRWAVNRLDELSEARASHRALLAATGAAPRPGAPHPGEPTAV</sequence>
<evidence type="ECO:0000313" key="3">
    <source>
        <dbReference type="Proteomes" id="UP000196228"/>
    </source>
</evidence>
<dbReference type="RefSeq" id="WP_087470754.1">
    <property type="nucleotide sequence ID" value="NZ_CP021383.1"/>
</dbReference>
<dbReference type="KEGG" id="cceu:CBR64_09770"/>
<name>A0A1Y0HU77_CELCE</name>
<feature type="transmembrane region" description="Helical" evidence="1">
    <location>
        <begin position="91"/>
        <end position="115"/>
    </location>
</feature>
<feature type="transmembrane region" description="Helical" evidence="1">
    <location>
        <begin position="182"/>
        <end position="200"/>
    </location>
</feature>
<keyword evidence="1" id="KW-0812">Transmembrane</keyword>
<evidence type="ECO:0000313" key="2">
    <source>
        <dbReference type="EMBL" id="ARU51728.1"/>
    </source>
</evidence>
<feature type="transmembrane region" description="Helical" evidence="1">
    <location>
        <begin position="253"/>
        <end position="272"/>
    </location>
</feature>
<protein>
    <submittedName>
        <fullName evidence="2">Uncharacterized protein</fullName>
    </submittedName>
</protein>
<feature type="transmembrane region" description="Helical" evidence="1">
    <location>
        <begin position="212"/>
        <end position="233"/>
    </location>
</feature>
<organism evidence="2 3">
    <name type="scientific">Cellulosimicrobium cellulans</name>
    <name type="common">Arthrobacter luteus</name>
    <dbReference type="NCBI Taxonomy" id="1710"/>
    <lineage>
        <taxon>Bacteria</taxon>
        <taxon>Bacillati</taxon>
        <taxon>Actinomycetota</taxon>
        <taxon>Actinomycetes</taxon>
        <taxon>Micrococcales</taxon>
        <taxon>Promicromonosporaceae</taxon>
        <taxon>Cellulosimicrobium</taxon>
    </lineage>
</organism>
<proteinExistence type="predicted"/>
<evidence type="ECO:0000256" key="1">
    <source>
        <dbReference type="SAM" id="Phobius"/>
    </source>
</evidence>
<feature type="transmembrane region" description="Helical" evidence="1">
    <location>
        <begin position="279"/>
        <end position="300"/>
    </location>
</feature>
<dbReference type="EMBL" id="CP021383">
    <property type="protein sequence ID" value="ARU51728.1"/>
    <property type="molecule type" value="Genomic_DNA"/>
</dbReference>
<dbReference type="AlphaFoldDB" id="A0A1Y0HU77"/>